<dbReference type="InterPro" id="IPR029063">
    <property type="entry name" value="SAM-dependent_MTases_sf"/>
</dbReference>
<sequence length="283" mass="31650">MNYRHAYHAGNFADVFKHAALTLLLQSLHKKDKGICVIDTHAGIGRYDLTGIEAGKTLEYQSGIERVMAAEATPRLAPYREIVAGMNPDGSLQHYPGSPWITRTLARPQDRMELFELHPADAETLAEVFAGDESVQVRAKEGYQGALDRLPPRERRGLVLVDPPFEKTDEFPTLVEWLAYAYRAWATGIFMLWYPVKSRGEVEQFLDALRDLGIPKTLRADFLLGTGPERDGTFHGSGLILINPPWQLDEALKELGEELKAVLAQPSALCRVDWLVDEDGLVL</sequence>
<reference evidence="3" key="1">
    <citation type="journal article" date="2019" name="Int. J. Syst. Evol. Microbiol.">
        <title>The Global Catalogue of Microorganisms (GCM) 10K type strain sequencing project: providing services to taxonomists for standard genome sequencing and annotation.</title>
        <authorList>
            <consortium name="The Broad Institute Genomics Platform"/>
            <consortium name="The Broad Institute Genome Sequencing Center for Infectious Disease"/>
            <person name="Wu L."/>
            <person name="Ma J."/>
        </authorList>
    </citation>
    <scope>NUCLEOTIDE SEQUENCE [LARGE SCALE GENOMIC DNA]</scope>
    <source>
        <strain evidence="3">CGMCC 1.19062</strain>
    </source>
</reference>
<dbReference type="Gene3D" id="3.40.50.150">
    <property type="entry name" value="Vaccinia Virus protein VP39"/>
    <property type="match status" value="1"/>
</dbReference>
<dbReference type="PANTHER" id="PTHR37426:SF1">
    <property type="entry name" value="RIBOSOMAL RNA LARGE SUBUNIT METHYLTRANSFERASE J"/>
    <property type="match status" value="1"/>
</dbReference>
<proteinExistence type="inferred from homology"/>
<feature type="binding site" evidence="1">
    <location>
        <position position="41"/>
    </location>
    <ligand>
        <name>S-adenosyl-L-methionine</name>
        <dbReference type="ChEBI" id="CHEBI:59789"/>
    </ligand>
</feature>
<feature type="binding site" evidence="1">
    <location>
        <position position="116"/>
    </location>
    <ligand>
        <name>S-adenosyl-L-methionine</name>
        <dbReference type="ChEBI" id="CHEBI:59789"/>
    </ligand>
</feature>
<dbReference type="SUPFAM" id="SSF53335">
    <property type="entry name" value="S-adenosyl-L-methionine-dependent methyltransferases"/>
    <property type="match status" value="1"/>
</dbReference>
<comment type="similarity">
    <text evidence="1">Belongs to the RlmJ family.</text>
</comment>
<evidence type="ECO:0000313" key="2">
    <source>
        <dbReference type="EMBL" id="MFD2263262.1"/>
    </source>
</evidence>
<comment type="catalytic activity">
    <reaction evidence="1">
        <text>adenosine(2030) in 23S rRNA + S-adenosyl-L-methionine = N(6)-methyladenosine(2030) in 23S rRNA + S-adenosyl-L-homocysteine + H(+)</text>
        <dbReference type="Rhea" id="RHEA:43736"/>
        <dbReference type="Rhea" id="RHEA-COMP:10668"/>
        <dbReference type="Rhea" id="RHEA-COMP:10669"/>
        <dbReference type="ChEBI" id="CHEBI:15378"/>
        <dbReference type="ChEBI" id="CHEBI:57856"/>
        <dbReference type="ChEBI" id="CHEBI:59789"/>
        <dbReference type="ChEBI" id="CHEBI:74411"/>
        <dbReference type="ChEBI" id="CHEBI:74449"/>
        <dbReference type="EC" id="2.1.1.266"/>
    </reaction>
</comment>
<dbReference type="Pfam" id="PF04378">
    <property type="entry name" value="RsmJ"/>
    <property type="match status" value="1"/>
</dbReference>
<evidence type="ECO:0000313" key="3">
    <source>
        <dbReference type="Proteomes" id="UP001597295"/>
    </source>
</evidence>
<dbReference type="InterPro" id="IPR007473">
    <property type="entry name" value="RlmJ"/>
</dbReference>
<feature type="binding site" evidence="1">
    <location>
        <begin position="141"/>
        <end position="142"/>
    </location>
    <ligand>
        <name>S-adenosyl-L-methionine</name>
        <dbReference type="ChEBI" id="CHEBI:59789"/>
    </ligand>
</feature>
<dbReference type="RefSeq" id="WP_379876245.1">
    <property type="nucleotide sequence ID" value="NZ_JBHUIP010000009.1"/>
</dbReference>
<dbReference type="EMBL" id="JBHUIP010000009">
    <property type="protein sequence ID" value="MFD2263262.1"/>
    <property type="molecule type" value="Genomic_DNA"/>
</dbReference>
<dbReference type="EC" id="2.1.1.266" evidence="1"/>
<evidence type="ECO:0000256" key="1">
    <source>
        <dbReference type="HAMAP-Rule" id="MF_00934"/>
    </source>
</evidence>
<keyword evidence="1 2" id="KW-0489">Methyltransferase</keyword>
<keyword evidence="1" id="KW-0698">rRNA processing</keyword>
<keyword evidence="1 2" id="KW-0808">Transferase</keyword>
<feature type="site" description="Interaction with substrate rRNA" evidence="1">
    <location>
        <position position="3"/>
    </location>
</feature>
<keyword evidence="3" id="KW-1185">Reference proteome</keyword>
<dbReference type="GO" id="GO:0036307">
    <property type="term" value="F:23S rRNA (adenine(2030)-N(6))-methyltransferase activity"/>
    <property type="evidence" value="ECO:0007669"/>
    <property type="project" value="UniProtKB-EC"/>
</dbReference>
<feature type="binding site" evidence="1">
    <location>
        <position position="162"/>
    </location>
    <ligand>
        <name>S-adenosyl-L-methionine</name>
        <dbReference type="ChEBI" id="CHEBI:59789"/>
    </ligand>
</feature>
<feature type="active site" description="Proton acceptor" evidence="1">
    <location>
        <position position="162"/>
    </location>
</feature>
<dbReference type="Proteomes" id="UP001597295">
    <property type="component" value="Unassembled WGS sequence"/>
</dbReference>
<dbReference type="HAMAP" id="MF_00934">
    <property type="entry name" value="23SrRNA_methyltr_J"/>
    <property type="match status" value="1"/>
</dbReference>
<protein>
    <recommendedName>
        <fullName evidence="1">Ribosomal RNA large subunit methyltransferase J</fullName>
        <ecNumber evidence="1">2.1.1.266</ecNumber>
    </recommendedName>
    <alternativeName>
        <fullName evidence="1">23S rRNA (adenine(2030)-N6)-methyltransferase</fullName>
    </alternativeName>
    <alternativeName>
        <fullName evidence="1">23S rRNA m6A2030 methyltransferase</fullName>
    </alternativeName>
</protein>
<comment type="subunit">
    <text evidence="1">Monomer.</text>
</comment>
<name>A0ABW5DQG4_9PROT</name>
<keyword evidence="1" id="KW-0694">RNA-binding</keyword>
<organism evidence="2 3">
    <name type="scientific">Lacibacterium aquatile</name>
    <dbReference type="NCBI Taxonomy" id="1168082"/>
    <lineage>
        <taxon>Bacteria</taxon>
        <taxon>Pseudomonadati</taxon>
        <taxon>Pseudomonadota</taxon>
        <taxon>Alphaproteobacteria</taxon>
        <taxon>Rhodospirillales</taxon>
        <taxon>Rhodospirillaceae</taxon>
    </lineage>
</organism>
<dbReference type="PANTHER" id="PTHR37426">
    <property type="entry name" value="RIBOSOMAL RNA LARGE SUBUNIT METHYLTRANSFERASE J"/>
    <property type="match status" value="1"/>
</dbReference>
<keyword evidence="1" id="KW-0949">S-adenosyl-L-methionine</keyword>
<feature type="binding site" evidence="1">
    <location>
        <position position="98"/>
    </location>
    <ligand>
        <name>S-adenosyl-L-methionine</name>
        <dbReference type="ChEBI" id="CHEBI:59789"/>
    </ligand>
</feature>
<accession>A0ABW5DQG4</accession>
<comment type="caution">
    <text evidence="2">The sequence shown here is derived from an EMBL/GenBank/DDBJ whole genome shotgun (WGS) entry which is preliminary data.</text>
</comment>
<comment type="function">
    <text evidence="1">Specifically methylates the adenine in position 2030 of 23S rRNA.</text>
</comment>
<feature type="binding site" evidence="1">
    <location>
        <position position="18"/>
    </location>
    <ligand>
        <name>S-adenosyl-L-methionine</name>
        <dbReference type="ChEBI" id="CHEBI:59789"/>
    </ligand>
</feature>
<gene>
    <name evidence="1" type="primary">rlmJ</name>
    <name evidence="2" type="ORF">ACFSM5_10215</name>
</gene>